<organism evidence="7 8">
    <name type="scientific">Candidatus Lokiarchaeum ossiferum</name>
    <dbReference type="NCBI Taxonomy" id="2951803"/>
    <lineage>
        <taxon>Archaea</taxon>
        <taxon>Promethearchaeati</taxon>
        <taxon>Promethearchaeota</taxon>
        <taxon>Promethearchaeia</taxon>
        <taxon>Promethearchaeales</taxon>
        <taxon>Promethearchaeaceae</taxon>
        <taxon>Candidatus Lokiarchaeum</taxon>
    </lineage>
</organism>
<gene>
    <name evidence="7" type="ORF">NEF87_003376</name>
</gene>
<evidence type="ECO:0000259" key="5">
    <source>
        <dbReference type="Pfam" id="PF00465"/>
    </source>
</evidence>
<dbReference type="InterPro" id="IPR018211">
    <property type="entry name" value="ADH_Fe_CS"/>
</dbReference>
<dbReference type="Gene3D" id="3.40.50.1970">
    <property type="match status" value="1"/>
</dbReference>
<dbReference type="PANTHER" id="PTHR11496:SF102">
    <property type="entry name" value="ALCOHOL DEHYDROGENASE 4"/>
    <property type="match status" value="1"/>
</dbReference>
<dbReference type="SUPFAM" id="SSF56796">
    <property type="entry name" value="Dehydroquinate synthase-like"/>
    <property type="match status" value="1"/>
</dbReference>
<dbReference type="CDD" id="cd08183">
    <property type="entry name" value="Fe-ADH-like"/>
    <property type="match status" value="1"/>
</dbReference>
<dbReference type="InterPro" id="IPR056798">
    <property type="entry name" value="ADH_Fe_C"/>
</dbReference>
<dbReference type="Gene3D" id="1.20.1090.10">
    <property type="entry name" value="Dehydroquinate synthase-like - alpha domain"/>
    <property type="match status" value="1"/>
</dbReference>
<name>A0ABY6HUK6_9ARCH</name>
<evidence type="ECO:0008006" key="9">
    <source>
        <dbReference type="Google" id="ProtNLM"/>
    </source>
</evidence>
<reference evidence="7" key="1">
    <citation type="submission" date="2022-09" db="EMBL/GenBank/DDBJ databases">
        <title>Actin cytoskeleton and complex cell architecture in an #Asgard archaeon.</title>
        <authorList>
            <person name="Ponce Toledo R.I."/>
            <person name="Schleper C."/>
            <person name="Rodrigues Oliveira T."/>
            <person name="Wollweber F."/>
            <person name="Xu J."/>
            <person name="Rittmann S."/>
            <person name="Klingl A."/>
            <person name="Pilhofer M."/>
        </authorList>
    </citation>
    <scope>NUCLEOTIDE SEQUENCE</scope>
    <source>
        <strain evidence="7">B-35</strain>
    </source>
</reference>
<dbReference type="Pfam" id="PF00465">
    <property type="entry name" value="Fe-ADH"/>
    <property type="match status" value="1"/>
</dbReference>
<feature type="domain" description="Fe-containing alcohol dehydrogenase-like C-terminal" evidence="6">
    <location>
        <begin position="262"/>
        <end position="461"/>
    </location>
</feature>
<dbReference type="Pfam" id="PF25137">
    <property type="entry name" value="ADH_Fe_C"/>
    <property type="match status" value="1"/>
</dbReference>
<evidence type="ECO:0000256" key="3">
    <source>
        <dbReference type="ARBA" id="ARBA00023027"/>
    </source>
</evidence>
<keyword evidence="3" id="KW-0520">NAD</keyword>
<evidence type="ECO:0000313" key="7">
    <source>
        <dbReference type="EMBL" id="UYP47091.1"/>
    </source>
</evidence>
<dbReference type="InterPro" id="IPR001670">
    <property type="entry name" value="ADH_Fe/GldA"/>
</dbReference>
<accession>A0ABY6HUK6</accession>
<keyword evidence="8" id="KW-1185">Reference proteome</keyword>
<dbReference type="Proteomes" id="UP001208689">
    <property type="component" value="Chromosome"/>
</dbReference>
<proteinExistence type="inferred from homology"/>
<feature type="compositionally biased region" description="Basic and acidic residues" evidence="4">
    <location>
        <begin position="1"/>
        <end position="19"/>
    </location>
</feature>
<dbReference type="PANTHER" id="PTHR11496">
    <property type="entry name" value="ALCOHOL DEHYDROGENASE"/>
    <property type="match status" value="1"/>
</dbReference>
<evidence type="ECO:0000256" key="1">
    <source>
        <dbReference type="ARBA" id="ARBA00007358"/>
    </source>
</evidence>
<dbReference type="EMBL" id="CP104013">
    <property type="protein sequence ID" value="UYP47091.1"/>
    <property type="molecule type" value="Genomic_DNA"/>
</dbReference>
<comment type="similarity">
    <text evidence="1">Belongs to the iron-containing alcohol dehydrogenase family.</text>
</comment>
<evidence type="ECO:0000256" key="4">
    <source>
        <dbReference type="SAM" id="MobiDB-lite"/>
    </source>
</evidence>
<protein>
    <recommendedName>
        <fullName evidence="9">Iron-containing alcohol dehydrogenase</fullName>
    </recommendedName>
</protein>
<sequence length="461" mass="50638">MVPIPSDEKTENTKDRPTEVCEDEPADHVLEVLHSPNEKPEKQNKLTNQETEHLVPTKWDEVQFSFPQPRVKFGKGMLEELPKAIFSLLDPMLMHIKKAAIEQPKLLIVIGGKSLKSSGALDRLLAACERNAIVTLIYSCGSGEATIDMVNEGVQIALDEKPHYIAGIGGGSVIDVAKAIAGIATNGGLVEDYYEGKPFELPGIPLIAVPTTAGTGSEITNNAVLIDKVNGFKKSIRGNQLIAKFILLDPELTLSCPPDISASSGADAFVQAIEAYVSKFSHPLADIYAMEAIVLISRNLKKVFENGQDFAARAEMLLGSYYAGVAFSNVNLGLVHGLAHPIGVKYDIPHGRICGALLPWVIDYNLEWQAKKYANIAKVLSQLDLFNKYEPEGTDYENARRLTGMIKEIFSQVQIPLRLQDIGVLKEDFEWIITQTKGRSVNANPRPIDPESLRQLLDKAW</sequence>
<evidence type="ECO:0000313" key="8">
    <source>
        <dbReference type="Proteomes" id="UP001208689"/>
    </source>
</evidence>
<feature type="region of interest" description="Disordered" evidence="4">
    <location>
        <begin position="1"/>
        <end position="23"/>
    </location>
</feature>
<feature type="domain" description="Alcohol dehydrogenase iron-type/glycerol dehydrogenase GldA" evidence="5">
    <location>
        <begin position="104"/>
        <end position="250"/>
    </location>
</feature>
<evidence type="ECO:0000259" key="6">
    <source>
        <dbReference type="Pfam" id="PF25137"/>
    </source>
</evidence>
<evidence type="ECO:0000256" key="2">
    <source>
        <dbReference type="ARBA" id="ARBA00023002"/>
    </source>
</evidence>
<keyword evidence="2" id="KW-0560">Oxidoreductase</keyword>
<dbReference type="PROSITE" id="PS00913">
    <property type="entry name" value="ADH_IRON_1"/>
    <property type="match status" value="1"/>
</dbReference>
<dbReference type="InterPro" id="IPR039697">
    <property type="entry name" value="Alcohol_dehydrogenase_Fe"/>
</dbReference>